<dbReference type="Pfam" id="PF00528">
    <property type="entry name" value="BPD_transp_1"/>
    <property type="match status" value="2"/>
</dbReference>
<dbReference type="PANTHER" id="PTHR43357">
    <property type="entry name" value="INNER MEMBRANE ABC TRANSPORTER PERMEASE PROTEIN YDCV"/>
    <property type="match status" value="1"/>
</dbReference>
<feature type="transmembrane region" description="Helical" evidence="8">
    <location>
        <begin position="538"/>
        <end position="559"/>
    </location>
</feature>
<keyword evidence="5 8" id="KW-0812">Transmembrane</keyword>
<evidence type="ECO:0000256" key="7">
    <source>
        <dbReference type="ARBA" id="ARBA00023136"/>
    </source>
</evidence>
<feature type="transmembrane region" description="Helical" evidence="8">
    <location>
        <begin position="432"/>
        <end position="450"/>
    </location>
</feature>
<evidence type="ECO:0000256" key="1">
    <source>
        <dbReference type="ARBA" id="ARBA00004429"/>
    </source>
</evidence>
<keyword evidence="4" id="KW-0997">Cell inner membrane</keyword>
<keyword evidence="6 8" id="KW-1133">Transmembrane helix</keyword>
<dbReference type="SUPFAM" id="SSF161098">
    <property type="entry name" value="MetI-like"/>
    <property type="match status" value="2"/>
</dbReference>
<name>A0A410FW52_BIPS1</name>
<reference evidence="11" key="1">
    <citation type="submission" date="2018-12" db="EMBL/GenBank/DDBJ databases">
        <title>Complete genome sequence of an uncultured bacterium of the candidate phylum Bipolaricaulota.</title>
        <authorList>
            <person name="Kadnikov V.V."/>
            <person name="Mardanov A.V."/>
            <person name="Beletsky A.V."/>
            <person name="Frank Y.A."/>
            <person name="Karnachuk O.V."/>
            <person name="Ravin N.V."/>
        </authorList>
    </citation>
    <scope>NUCLEOTIDE SEQUENCE [LARGE SCALE GENOMIC DNA]</scope>
</reference>
<evidence type="ECO:0000256" key="3">
    <source>
        <dbReference type="ARBA" id="ARBA00022475"/>
    </source>
</evidence>
<dbReference type="Gene3D" id="1.10.3720.10">
    <property type="entry name" value="MetI-like"/>
    <property type="match status" value="2"/>
</dbReference>
<evidence type="ECO:0000256" key="8">
    <source>
        <dbReference type="RuleBase" id="RU363032"/>
    </source>
</evidence>
<feature type="transmembrane region" description="Helical" evidence="8">
    <location>
        <begin position="406"/>
        <end position="426"/>
    </location>
</feature>
<evidence type="ECO:0000313" key="11">
    <source>
        <dbReference type="Proteomes" id="UP000287233"/>
    </source>
</evidence>
<feature type="transmembrane region" description="Helical" evidence="8">
    <location>
        <begin position="15"/>
        <end position="38"/>
    </location>
</feature>
<feature type="transmembrane region" description="Helical" evidence="8">
    <location>
        <begin position="73"/>
        <end position="95"/>
    </location>
</feature>
<protein>
    <recommendedName>
        <fullName evidence="9">ABC transmembrane type-1 domain-containing protein</fullName>
    </recommendedName>
</protein>
<dbReference type="EMBL" id="CP034928">
    <property type="protein sequence ID" value="QAA77345.1"/>
    <property type="molecule type" value="Genomic_DNA"/>
</dbReference>
<feature type="transmembrane region" description="Helical" evidence="8">
    <location>
        <begin position="211"/>
        <end position="233"/>
    </location>
</feature>
<dbReference type="KEGG" id="bih:BIP78_1579"/>
<feature type="transmembrane region" description="Helical" evidence="8">
    <location>
        <begin position="147"/>
        <end position="165"/>
    </location>
</feature>
<dbReference type="PROSITE" id="PS50928">
    <property type="entry name" value="ABC_TM1"/>
    <property type="match status" value="2"/>
</dbReference>
<organism evidence="10 11">
    <name type="scientific">Bipolaricaulis sibiricus</name>
    <dbReference type="NCBI Taxonomy" id="2501609"/>
    <lineage>
        <taxon>Bacteria</taxon>
        <taxon>Candidatus Bipolaricaulota</taxon>
        <taxon>Candidatus Bipolaricaulia</taxon>
        <taxon>Candidatus Bipolaricaulales</taxon>
        <taxon>Candidatus Bipolaricaulaceae</taxon>
        <taxon>Candidatus Bipolaricaulis</taxon>
    </lineage>
</organism>
<dbReference type="CDD" id="cd06261">
    <property type="entry name" value="TM_PBP2"/>
    <property type="match status" value="2"/>
</dbReference>
<gene>
    <name evidence="10" type="ORF">BIP78_1579</name>
</gene>
<accession>A0A410FW52</accession>
<comment type="similarity">
    <text evidence="8">Belongs to the binding-protein-dependent transport system permease family.</text>
</comment>
<feature type="transmembrane region" description="Helical" evidence="8">
    <location>
        <begin position="261"/>
        <end position="279"/>
    </location>
</feature>
<comment type="subcellular location">
    <subcellularLocation>
        <location evidence="1">Cell inner membrane</location>
        <topology evidence="1">Multi-pass membrane protein</topology>
    </subcellularLocation>
    <subcellularLocation>
        <location evidence="8">Cell membrane</location>
        <topology evidence="8">Multi-pass membrane protein</topology>
    </subcellularLocation>
</comment>
<feature type="transmembrane region" description="Helical" evidence="8">
    <location>
        <begin position="484"/>
        <end position="505"/>
    </location>
</feature>
<dbReference type="AlphaFoldDB" id="A0A410FW52"/>
<evidence type="ECO:0000256" key="4">
    <source>
        <dbReference type="ARBA" id="ARBA00022519"/>
    </source>
</evidence>
<keyword evidence="7 8" id="KW-0472">Membrane</keyword>
<sequence length="567" mass="61269">MTAHGWLRGAVPPRAMFVAVLILVVASLTVGPVVMLLLGSFSRGLGALGTFTLDKYIAAYSDPSLPRVLLNTLIFTFGSALFSTALGTFLAYLSVRTNIPLKRAFSILPLIPMMFPHVLFAAAWIILLNPTNGILNQWLRGILGTSWGPLNIYSLGGMIFLEGLLDLPVTFMVISPALYSFDISLEEASRVSGASNVRTLTKITLPMLRPAILAAFMLAVIRSLAAFAVPQMIGIPGRIQVLTTYVYRVISVGWSPDYGRAAALGVIVLVSAISLILLYRYLTSASERFVTVTGKGFRPTVVDLGRLRYAFFGIVLVLFCVLIVIPALTLGYMSFLPYTVMPGSRALTLFSLANWRAVVQDRIALRSIGNTALLAVGGATLGVLLSVFIAYVLVKIKSRATSLLDSLVFLSFSFPGLIIGVGFMWFLIRTPIYATLWALLVAYIGTYLPYGVRPLTSAFIQVHHDLEDSSRVCGASFLGTLRRITVPLIAPGVLSAWVLMAAMFVRELSVSAVLARPGSEVLSVQIMRYAYDGLWGKVSALGILMIGLSASLVILANLVKGRLSSVK</sequence>
<evidence type="ECO:0000256" key="5">
    <source>
        <dbReference type="ARBA" id="ARBA00022692"/>
    </source>
</evidence>
<dbReference type="GO" id="GO:0055085">
    <property type="term" value="P:transmembrane transport"/>
    <property type="evidence" value="ECO:0007669"/>
    <property type="project" value="InterPro"/>
</dbReference>
<feature type="transmembrane region" description="Helical" evidence="8">
    <location>
        <begin position="372"/>
        <end position="394"/>
    </location>
</feature>
<feature type="domain" description="ABC transmembrane type-1" evidence="9">
    <location>
        <begin position="69"/>
        <end position="279"/>
    </location>
</feature>
<keyword evidence="3" id="KW-1003">Cell membrane</keyword>
<evidence type="ECO:0000313" key="10">
    <source>
        <dbReference type="EMBL" id="QAA77345.1"/>
    </source>
</evidence>
<dbReference type="PANTHER" id="PTHR43357:SF4">
    <property type="entry name" value="INNER MEMBRANE ABC TRANSPORTER PERMEASE PROTEIN YDCV"/>
    <property type="match status" value="1"/>
</dbReference>
<evidence type="ECO:0000256" key="2">
    <source>
        <dbReference type="ARBA" id="ARBA00022448"/>
    </source>
</evidence>
<evidence type="ECO:0000259" key="9">
    <source>
        <dbReference type="PROSITE" id="PS50928"/>
    </source>
</evidence>
<feature type="domain" description="ABC transmembrane type-1" evidence="9">
    <location>
        <begin position="368"/>
        <end position="556"/>
    </location>
</feature>
<dbReference type="InterPro" id="IPR035906">
    <property type="entry name" value="MetI-like_sf"/>
</dbReference>
<feature type="transmembrane region" description="Helical" evidence="8">
    <location>
        <begin position="309"/>
        <end position="335"/>
    </location>
</feature>
<dbReference type="Proteomes" id="UP000287233">
    <property type="component" value="Chromosome"/>
</dbReference>
<dbReference type="InterPro" id="IPR000515">
    <property type="entry name" value="MetI-like"/>
</dbReference>
<dbReference type="GO" id="GO:0005886">
    <property type="term" value="C:plasma membrane"/>
    <property type="evidence" value="ECO:0007669"/>
    <property type="project" value="UniProtKB-SubCell"/>
</dbReference>
<feature type="transmembrane region" description="Helical" evidence="8">
    <location>
        <begin position="107"/>
        <end position="127"/>
    </location>
</feature>
<proteinExistence type="inferred from homology"/>
<keyword evidence="2 8" id="KW-0813">Transport</keyword>
<evidence type="ECO:0000256" key="6">
    <source>
        <dbReference type="ARBA" id="ARBA00022989"/>
    </source>
</evidence>